<dbReference type="Ensembl" id="ENSMPUT00000017312.1">
    <property type="protein sequence ID" value="ENSMPUP00000017058.1"/>
    <property type="gene ID" value="ENSMPUG00000017167.1"/>
</dbReference>
<protein>
    <submittedName>
        <fullName evidence="2">Uncharacterized protein</fullName>
    </submittedName>
</protein>
<organism evidence="2">
    <name type="scientific">Mustela putorius furo</name>
    <name type="common">European domestic ferret</name>
    <name type="synonym">Mustela furo</name>
    <dbReference type="NCBI Taxonomy" id="9669"/>
    <lineage>
        <taxon>Eukaryota</taxon>
        <taxon>Metazoa</taxon>
        <taxon>Chordata</taxon>
        <taxon>Craniata</taxon>
        <taxon>Vertebrata</taxon>
        <taxon>Euteleostomi</taxon>
        <taxon>Mammalia</taxon>
        <taxon>Eutheria</taxon>
        <taxon>Laurasiatheria</taxon>
        <taxon>Carnivora</taxon>
        <taxon>Caniformia</taxon>
        <taxon>Musteloidea</taxon>
        <taxon>Mustelidae</taxon>
        <taxon>Mustelinae</taxon>
        <taxon>Mustela</taxon>
    </lineage>
</organism>
<feature type="compositionally biased region" description="Basic residues" evidence="1">
    <location>
        <begin position="1"/>
        <end position="10"/>
    </location>
</feature>
<dbReference type="AlphaFoldDB" id="M3Z0E6"/>
<accession>M3Z0E6</accession>
<dbReference type="EMBL" id="AEYP01003048">
    <property type="status" value="NOT_ANNOTATED_CDS"/>
    <property type="molecule type" value="Genomic_DNA"/>
</dbReference>
<evidence type="ECO:0000256" key="1">
    <source>
        <dbReference type="SAM" id="MobiDB-lite"/>
    </source>
</evidence>
<feature type="region of interest" description="Disordered" evidence="1">
    <location>
        <begin position="1"/>
        <end position="47"/>
    </location>
</feature>
<proteinExistence type="predicted"/>
<dbReference type="HOGENOM" id="CLU_2489161_0_0_1"/>
<sequence>MLPRQVAHRGHSPEGPATRRRGRGRALAPLLPAPTGLSSPPRSPSRRACRLTSSVLVAQSLWFVDQCPTPPPLDCIHHGGMNWDYFY</sequence>
<feature type="compositionally biased region" description="Low complexity" evidence="1">
    <location>
        <begin position="25"/>
        <end position="40"/>
    </location>
</feature>
<dbReference type="InParanoid" id="M3Z0E6"/>
<evidence type="ECO:0000313" key="2">
    <source>
        <dbReference type="Ensembl" id="ENSMPUP00000017058.1"/>
    </source>
</evidence>
<name>M3Z0E6_MUSPF</name>
<dbReference type="EMBL" id="AEYP01003049">
    <property type="status" value="NOT_ANNOTATED_CDS"/>
    <property type="molecule type" value="Genomic_DNA"/>
</dbReference>
<reference evidence="2" key="1">
    <citation type="submission" date="2024-06" db="UniProtKB">
        <authorList>
            <consortium name="Ensembl"/>
        </authorList>
    </citation>
    <scope>IDENTIFICATION</scope>
</reference>